<dbReference type="AlphaFoldDB" id="A0AAD5F5W2"/>
<proteinExistence type="predicted"/>
<gene>
    <name evidence="1" type="ORF">L3X38_007406</name>
</gene>
<organism evidence="1 2">
    <name type="scientific">Prunus dulcis</name>
    <name type="common">Almond</name>
    <name type="synonym">Amygdalus dulcis</name>
    <dbReference type="NCBI Taxonomy" id="3755"/>
    <lineage>
        <taxon>Eukaryota</taxon>
        <taxon>Viridiplantae</taxon>
        <taxon>Streptophyta</taxon>
        <taxon>Embryophyta</taxon>
        <taxon>Tracheophyta</taxon>
        <taxon>Spermatophyta</taxon>
        <taxon>Magnoliopsida</taxon>
        <taxon>eudicotyledons</taxon>
        <taxon>Gunneridae</taxon>
        <taxon>Pentapetalae</taxon>
        <taxon>rosids</taxon>
        <taxon>fabids</taxon>
        <taxon>Rosales</taxon>
        <taxon>Rosaceae</taxon>
        <taxon>Amygdaloideae</taxon>
        <taxon>Amygdaleae</taxon>
        <taxon>Prunus</taxon>
    </lineage>
</organism>
<dbReference type="Proteomes" id="UP001054821">
    <property type="component" value="Chromosome 1"/>
</dbReference>
<evidence type="ECO:0000313" key="2">
    <source>
        <dbReference type="Proteomes" id="UP001054821"/>
    </source>
</evidence>
<protein>
    <submittedName>
        <fullName evidence="1">Uncharacterized protein</fullName>
    </submittedName>
</protein>
<dbReference type="EMBL" id="JAJFAZ020000001">
    <property type="protein sequence ID" value="KAI5354511.1"/>
    <property type="molecule type" value="Genomic_DNA"/>
</dbReference>
<reference evidence="1 2" key="1">
    <citation type="journal article" date="2022" name="G3 (Bethesda)">
        <title>Whole-genome sequence and methylome profiling of the almond [Prunus dulcis (Mill.) D.A. Webb] cultivar 'Nonpareil'.</title>
        <authorList>
            <person name="D'Amico-Willman K.M."/>
            <person name="Ouma W.Z."/>
            <person name="Meulia T."/>
            <person name="Sideli G.M."/>
            <person name="Gradziel T.M."/>
            <person name="Fresnedo-Ramirez J."/>
        </authorList>
    </citation>
    <scope>NUCLEOTIDE SEQUENCE [LARGE SCALE GENOMIC DNA]</scope>
    <source>
        <strain evidence="1">Clone GOH B32 T37-40</strain>
    </source>
</reference>
<keyword evidence="2" id="KW-1185">Reference proteome</keyword>
<sequence length="158" mass="17262">MECFRICHQLKKIERPLLSFQVLSQTLEMGSAEKSSQWRSVFDGVKLKTIKAMPEALMAEINTAICNLEYARATDLVDSPSSSSISRFESSPQPEYSVRMADQAYKAGCAALAAGKLDEALQSLNVSLSKCPPDQTSAVSKLHSLISLTSQQLQKSTS</sequence>
<name>A0AAD5F5W2_PRUDU</name>
<comment type="caution">
    <text evidence="1">The sequence shown here is derived from an EMBL/GenBank/DDBJ whole genome shotgun (WGS) entry which is preliminary data.</text>
</comment>
<accession>A0AAD5F5W2</accession>
<evidence type="ECO:0000313" key="1">
    <source>
        <dbReference type="EMBL" id="KAI5354511.1"/>
    </source>
</evidence>